<name>A0A9W6C412_9CHLO</name>
<evidence type="ECO:0000313" key="7">
    <source>
        <dbReference type="EMBL" id="GLC62962.1"/>
    </source>
</evidence>
<dbReference type="Proteomes" id="UP001165080">
    <property type="component" value="Unassembled WGS sequence"/>
</dbReference>
<reference evidence="7 8" key="1">
    <citation type="journal article" date="2023" name="Commun. Biol.">
        <title>Reorganization of the ancestral sex-determining regions during the evolution of trioecy in Pleodorina starrii.</title>
        <authorList>
            <person name="Takahashi K."/>
            <person name="Suzuki S."/>
            <person name="Kawai-Toyooka H."/>
            <person name="Yamamoto K."/>
            <person name="Hamaji T."/>
            <person name="Ootsuki R."/>
            <person name="Yamaguchi H."/>
            <person name="Kawachi M."/>
            <person name="Higashiyama T."/>
            <person name="Nozaki H."/>
        </authorList>
    </citation>
    <scope>NUCLEOTIDE SEQUENCE [LARGE SCALE GENOMIC DNA]</scope>
    <source>
        <strain evidence="7 8">NIES-4479</strain>
    </source>
</reference>
<dbReference type="InterPro" id="IPR001509">
    <property type="entry name" value="Epimerase_deHydtase"/>
</dbReference>
<feature type="transmembrane region" description="Helical" evidence="3">
    <location>
        <begin position="257"/>
        <end position="279"/>
    </location>
</feature>
<dbReference type="Gene3D" id="3.40.50.720">
    <property type="entry name" value="NAD(P)-binding Rossmann-like Domain"/>
    <property type="match status" value="1"/>
</dbReference>
<feature type="domain" description="Glycosyltransferase RgtA/B/C/D-like" evidence="6">
    <location>
        <begin position="59"/>
        <end position="221"/>
    </location>
</feature>
<gene>
    <name evidence="7" type="primary">PLESTB004109</name>
    <name evidence="7" type="ORF">PLESTB_001965400</name>
</gene>
<keyword evidence="8" id="KW-1185">Reference proteome</keyword>
<feature type="transmembrane region" description="Helical" evidence="3">
    <location>
        <begin position="204"/>
        <end position="229"/>
    </location>
</feature>
<feature type="transmembrane region" description="Helical" evidence="3">
    <location>
        <begin position="161"/>
        <end position="184"/>
    </location>
</feature>
<organism evidence="7 8">
    <name type="scientific">Pleodorina starrii</name>
    <dbReference type="NCBI Taxonomy" id="330485"/>
    <lineage>
        <taxon>Eukaryota</taxon>
        <taxon>Viridiplantae</taxon>
        <taxon>Chlorophyta</taxon>
        <taxon>core chlorophytes</taxon>
        <taxon>Chlorophyceae</taxon>
        <taxon>CS clade</taxon>
        <taxon>Chlamydomonadales</taxon>
        <taxon>Volvocaceae</taxon>
        <taxon>Pleodorina</taxon>
    </lineage>
</organism>
<evidence type="ECO:0000259" key="4">
    <source>
        <dbReference type="Pfam" id="PF00535"/>
    </source>
</evidence>
<dbReference type="Pfam" id="PF01370">
    <property type="entry name" value="Epimerase"/>
    <property type="match status" value="1"/>
</dbReference>
<protein>
    <submittedName>
        <fullName evidence="7">Uncharacterized protein</fullName>
    </submittedName>
</protein>
<evidence type="ECO:0000259" key="6">
    <source>
        <dbReference type="Pfam" id="PF13231"/>
    </source>
</evidence>
<evidence type="ECO:0000256" key="2">
    <source>
        <dbReference type="ARBA" id="ARBA00023027"/>
    </source>
</evidence>
<keyword evidence="3" id="KW-0812">Transmembrane</keyword>
<feature type="transmembrane region" description="Helical" evidence="3">
    <location>
        <begin position="63"/>
        <end position="81"/>
    </location>
</feature>
<feature type="domain" description="NAD-dependent epimerase/dehydratase" evidence="5">
    <location>
        <begin position="743"/>
        <end position="974"/>
    </location>
</feature>
<comment type="similarity">
    <text evidence="1">Belongs to the NAD(P)-dependent epimerase/dehydratase family.</text>
</comment>
<dbReference type="CDD" id="cd04179">
    <property type="entry name" value="DPM_DPG-synthase_like"/>
    <property type="match status" value="1"/>
</dbReference>
<evidence type="ECO:0000256" key="1">
    <source>
        <dbReference type="ARBA" id="ARBA00007637"/>
    </source>
</evidence>
<dbReference type="Pfam" id="PF00535">
    <property type="entry name" value="Glycos_transf_2"/>
    <property type="match status" value="1"/>
</dbReference>
<keyword evidence="3" id="KW-1133">Transmembrane helix</keyword>
<feature type="transmembrane region" description="Helical" evidence="3">
    <location>
        <begin position="344"/>
        <end position="366"/>
    </location>
</feature>
<dbReference type="PRINTS" id="PR01713">
    <property type="entry name" value="NUCEPIMERASE"/>
</dbReference>
<dbReference type="EMBL" id="BRXU01000079">
    <property type="protein sequence ID" value="GLC62962.1"/>
    <property type="molecule type" value="Genomic_DNA"/>
</dbReference>
<feature type="transmembrane region" description="Helical" evidence="3">
    <location>
        <begin position="399"/>
        <end position="422"/>
    </location>
</feature>
<feature type="domain" description="Glycosyltransferase 2-like" evidence="4">
    <location>
        <begin position="517"/>
        <end position="665"/>
    </location>
</feature>
<evidence type="ECO:0000313" key="8">
    <source>
        <dbReference type="Proteomes" id="UP001165080"/>
    </source>
</evidence>
<dbReference type="SUPFAM" id="SSF53448">
    <property type="entry name" value="Nucleotide-diphospho-sugar transferases"/>
    <property type="match status" value="1"/>
</dbReference>
<dbReference type="PANTHER" id="PTHR43574">
    <property type="entry name" value="EPIMERASE-RELATED"/>
    <property type="match status" value="1"/>
</dbReference>
<evidence type="ECO:0000259" key="5">
    <source>
        <dbReference type="Pfam" id="PF01370"/>
    </source>
</evidence>
<dbReference type="InterPro" id="IPR038731">
    <property type="entry name" value="RgtA/B/C-like"/>
</dbReference>
<sequence>MRVRPVLSATLLFGLTALTLILLRPLMPVDETRYVAAAWEMHVGGSPLVPHLNGAIYGHKPPLLFWLINLVWAAVGVDAFAARLVAPAFATACVAMTGLLALRLWPDRPARGGAAALILTMSPVWLLFGSTTMFDAMLTAATLLAMLALWSAARSPRRGAWIALGAAVALGVYAKGPVILIHVLPVALSMPLWAGPDRPSARQWAGGLALALAVALVAVGLWLVPALILGGPEYRTEVLWRQSGGRMVASFAHRKPWWFYAALLPAMMWPFGWTVPGLAALRPVRLWADPGTRLAAIWIAGAVVSFSLISGKQAHYLLPELPALALLLSGGLPARRWGQRDLWLAAPVIGLILASLAAGAGPIPVLARLGDPLPLWSLSLGGLCALTGLAAFLRLRAPVTALAALPLALMIGLHLGLSPLLFARYDMTDLGRAVAPHDAAGIAVTDGSYHAQLNFAGRLLNPVARLSDDAVAGWLRDHPGGVLLDQTDRPIPGMTPILRLPFRDRTYTLHRSQEAGNITALLTGIAATLQDRAHEIIVVDDASRDGTRAELAALQTRLPQLRVICHDRSCGQSAAIRSGVWAARGALIVTLDADGQNPPDNIPALLAPFAGGDTALGLVQGQRVDRRDRPSRRLASAAANRIRNALLRDGVRDSGCGLKAFPRMVYLALPYFDHIHRFMPAMVAREGLRVQTVPVTHAPRAFGRSKYGNLRRAAVGVVDLLGTAWLIRRRRLPRTRELARMSVLITGSAGFIGYHLALRLLTEGRRVIGIDDHNAYYDPALKAAREARLAQFPAYLALRGQIQTPGLLSDVMARHRPQMVVHLAAQAGVRHSIEAPDTYLATNLAGTFQLLEAARAHPPAHLVMASSSSVYGGSPTMPYRETDPTDQPMSFYAATKKATEGMAHSYAALYGLPITMLRFFTVYGPWGRPDMAPFLFTQALMQDRPIPLFNHGRMQRDFTYVDDLVDAIRALMDVVPRHPAIPVAGDSLSPVAPWRVVNIGNGVPVSLTAFIDALQVATGRTARLQMLPMQPGDVVATWADTGLLGRLTGPRAITPLEVGLARYVQWFIRYHGADTAAPKPVSHHAA</sequence>
<dbReference type="InterPro" id="IPR001173">
    <property type="entry name" value="Glyco_trans_2-like"/>
</dbReference>
<dbReference type="InterPro" id="IPR029044">
    <property type="entry name" value="Nucleotide-diphossugar_trans"/>
</dbReference>
<dbReference type="Pfam" id="PF13231">
    <property type="entry name" value="PMT_2"/>
    <property type="match status" value="1"/>
</dbReference>
<keyword evidence="3" id="KW-0472">Membrane</keyword>
<feature type="transmembrane region" description="Helical" evidence="3">
    <location>
        <begin position="88"/>
        <end position="105"/>
    </location>
</feature>
<dbReference type="FunFam" id="3.90.550.10:FF:000170">
    <property type="entry name" value="Dolichol-phosphate mannosyltransferase"/>
    <property type="match status" value="1"/>
</dbReference>
<feature type="transmembrane region" description="Helical" evidence="3">
    <location>
        <begin position="125"/>
        <end position="149"/>
    </location>
</feature>
<evidence type="ECO:0000256" key="3">
    <source>
        <dbReference type="SAM" id="Phobius"/>
    </source>
</evidence>
<feature type="transmembrane region" description="Helical" evidence="3">
    <location>
        <begin position="373"/>
        <end position="393"/>
    </location>
</feature>
<dbReference type="InterPro" id="IPR036291">
    <property type="entry name" value="NAD(P)-bd_dom_sf"/>
</dbReference>
<comment type="caution">
    <text evidence="7">The sequence shown here is derived from an EMBL/GenBank/DDBJ whole genome shotgun (WGS) entry which is preliminary data.</text>
</comment>
<keyword evidence="2" id="KW-0520">NAD</keyword>
<dbReference type="AlphaFoldDB" id="A0A9W6C412"/>
<dbReference type="SUPFAM" id="SSF51735">
    <property type="entry name" value="NAD(P)-binding Rossmann-fold domains"/>
    <property type="match status" value="1"/>
</dbReference>
<accession>A0A9W6C412</accession>
<feature type="transmembrane region" description="Helical" evidence="3">
    <location>
        <begin position="291"/>
        <end position="309"/>
    </location>
</feature>
<proteinExistence type="inferred from homology"/>
<dbReference type="Gene3D" id="3.90.550.10">
    <property type="entry name" value="Spore Coat Polysaccharide Biosynthesis Protein SpsA, Chain A"/>
    <property type="match status" value="1"/>
</dbReference>